<dbReference type="InterPro" id="IPR010285">
    <property type="entry name" value="DNA_helicase_pif1-like_DEAD"/>
</dbReference>
<evidence type="ECO:0000313" key="6">
    <source>
        <dbReference type="EMBL" id="KAF6514971.1"/>
    </source>
</evidence>
<sequence>MVPNSTSLTPSPVPTSSPTPTLSPAPVRYHEPPDEFVQDRITYVKRATITKKGFRLGSSHIWKYGLQYIRGSDKKEMYYCHECTAGKNKQELFVINGTSKVRNHLEQKHQIDPQSGIKKHSSTRKSVLDQQKSAAATNTFFWKDSMEKFKELLIRWIVYCHIAFFQLENRYFRELLFFLNPALLNHLPKAAKTIRSWVMDAFLSKKQRLREDLQRSRSRISISFDLWTSPNPYAILGVIAMWIDTTGKRRTTVLGPSIASQEGVRLGTPIESPVSSPSIWPRPARERHSRPPVQLQQSAIERPVMERRDFELPDPDWMRDLSHCPLSDRDKELLEKFWTELENDRMEHCARCQETWFDMGLKGGICKRCIARDKNKKEDEPWFFSAENQLDFGLIPAFLPQLTIVEEMLIARVHVFVNVMQVRGQQYKYRGHIVHFLRDVGKVYSQLPLLPPELDVILLRPPTASEHAHLNRQFRRQFRVRRRCLQEWLNFLSNNHPGYRGITVCQKRMSVLPEDGDVLDQVATAAVTDPLSANLGNIENDDVEPDEVDQSAVPDLLPEDTEMEALRSHVLGEERGEHLPVRPSTQHQLEMPDIRRTPINEFNHSQALLSLAFPTLFPRGQADFVEPRLRPIKYADYIQHALRWHDGRFARHPTFRFVVFNTLMRAQARAKSSYFVKEYQQRQGLITRDDLLEAFQNPESAEAQQLLNSINRQTAQLRGTRPYWYRKRRELESYAYNLDCPGAFITFSPADLHWRSLYQHLPQFQDWQELPEQQRMGMSSKLLRDNPHIAAWHFYRRFGLFRDIVLKQKFNVTDYWNRYEWQGRGSSHCHGLFWMDGAPSVDLENEHLRKEFARIWRFHVTAFNPEPARVRQQGEGNPLAVNPLQHPLTFQWLSQVLNRCQRHHCSETYCLRKKKGSEEISCRFFFPRDTRDTADVVRRQGQSYFSFEAARNDSLMNHYNRCLSLGWLANIDISPCTSLQAVINYAAKYCSKMEKRTDSYASMGRQILPYVSHQNPLLSFASRLMNKLLTERDFSGQEICHVLLNCELQEGTRVIRAVDCRPYEQQGRSLRLQGDHDDAEVVGIYEKYLSRPPLHEELTYLDFLANWNTSKRDGRKWTRWSRQAKPRVLYYFPRYKSNHQHHQYDDFCRVKLMLAHPHRDPNELRKINGVEYNSYASAAEFCYGNHRHPDDYYGTPNAEERRPDPDEFEEEFHEPDLLEEDWLELARQLPDCPPSQEAIDLLGRRDIDIQYDWTPHVGRYADPGIVQGDYWRQRIEQNRLYMDVEDMPLEVRDALNPEQRIVYDTFIGHFQCGSEEQILLHVDGGGGTGKSYMIKVLSSHLQRLAGNRPSPIWRAAPTGVASNQIMGTTLHSLLRLPMDRAFTELSPADANAIQKKLRDVRYLVIDEKSMLGLRQLSWIDKRLRQVFPARAAEFFGGISIILVGDFFQLPPIANKPLYFDGPLKDLHEVSGQTAYRAFNHTVFLKKVQRQQGDDQAGFRLALEELRGLKLSIESWKLLSQRVQVKLSQREEDTFDAALRIYSKKARVNEYNYEHLVRLKHPAIQVMAKNIGNGADKATSEQAGNLAGQFPPAGLVNGAQGTVYDIGWAPGADAHRDPPSVIMMVMDKDNHRDFSMADNGKSPTDIITYIGVPLAVLGVLPILYNTLSTLISLSKIKRMLRHSRLTALTRSDIVNRVIEIELPRYAVMPLDRFQDRSEYWTLSRHPSSIPGGSWTTFNWKTHSIGMKTQRVEYADQVRQPQVEVAFDELVCYLLDLGAVPNPHGWKLLRSSGLWTPVGCCLMMSPEGRQDALTIAPSNDSDGNLSLTVAWSSSWITRDYSNLPPYWVRLPSPPQKDNANKPGSVSEVPEHSARNSEDALTTGKDREADSRPGTNQASTQSSAITCQISMSGLITALTEQDHYGAQTTLNLESLYIDHLRIQPAKSDGVWFSSAATAFGTSSQTILWNYKIPDDILSFARKETVPCGVLVVLGIVDESETPTWATRHDDHGTDIHKFARKSQEQRAAIAAEALLPPAQRQAAAQTRMQKENQERMDEMRERLRTSQLRRDQRMMEALRSPKWDTKLVAEHCLQWLQGKGHWDDSLTVKDVAGFMLHRMVLDGEFAANICRMLDKWKAWADVGGMKQSDYQAVQDDQVDFAHASLLVAMIRDTSTALEGTVSMDLQECLRMWRKVRLG</sequence>
<dbReference type="PANTHER" id="PTHR47642">
    <property type="entry name" value="ATP-DEPENDENT DNA HELICASE"/>
    <property type="match status" value="1"/>
</dbReference>
<dbReference type="Gene3D" id="3.40.50.300">
    <property type="entry name" value="P-loop containing nucleotide triphosphate hydrolases"/>
    <property type="match status" value="1"/>
</dbReference>
<keyword evidence="1" id="KW-0233">DNA recombination</keyword>
<keyword evidence="1" id="KW-0227">DNA damage</keyword>
<organism evidence="6 7">
    <name type="scientific">Fusarium oxysporum f. sp. conglutinans</name>
    <dbReference type="NCBI Taxonomy" id="100902"/>
    <lineage>
        <taxon>Eukaryota</taxon>
        <taxon>Fungi</taxon>
        <taxon>Dikarya</taxon>
        <taxon>Ascomycota</taxon>
        <taxon>Pezizomycotina</taxon>
        <taxon>Sordariomycetes</taxon>
        <taxon>Hypocreomycetidae</taxon>
        <taxon>Hypocreales</taxon>
        <taxon>Nectriaceae</taxon>
        <taxon>Fusarium</taxon>
        <taxon>Fusarium oxysporum species complex</taxon>
    </lineage>
</organism>
<dbReference type="InterPro" id="IPR025476">
    <property type="entry name" value="Helitron_helicase-like"/>
</dbReference>
<dbReference type="Pfam" id="PF20209">
    <property type="entry name" value="DUF6570"/>
    <property type="match status" value="1"/>
</dbReference>
<gene>
    <name evidence="6" type="ORF">HZS61_006105</name>
</gene>
<evidence type="ECO:0000256" key="1">
    <source>
        <dbReference type="RuleBase" id="RU363044"/>
    </source>
</evidence>
<keyword evidence="1" id="KW-0378">Hydrolase</keyword>
<feature type="domain" description="Helitron helicase-like" evidence="4">
    <location>
        <begin position="637"/>
        <end position="832"/>
    </location>
</feature>
<evidence type="ECO:0000259" key="3">
    <source>
        <dbReference type="Pfam" id="PF05970"/>
    </source>
</evidence>
<comment type="cofactor">
    <cofactor evidence="1">
        <name>Mg(2+)</name>
        <dbReference type="ChEBI" id="CHEBI:18420"/>
    </cofactor>
</comment>
<evidence type="ECO:0000259" key="5">
    <source>
        <dbReference type="Pfam" id="PF20209"/>
    </source>
</evidence>
<dbReference type="GO" id="GO:0043139">
    <property type="term" value="F:5'-3' DNA helicase activity"/>
    <property type="evidence" value="ECO:0007669"/>
    <property type="project" value="UniProtKB-EC"/>
</dbReference>
<feature type="compositionally biased region" description="Low complexity" evidence="2">
    <location>
        <begin position="1"/>
        <end position="10"/>
    </location>
</feature>
<feature type="region of interest" description="Disordered" evidence="2">
    <location>
        <begin position="1"/>
        <end position="31"/>
    </location>
</feature>
<feature type="domain" description="DNA helicase Pif1-like DEAD-box helicase" evidence="3">
    <location>
        <begin position="1295"/>
        <end position="1458"/>
    </location>
</feature>
<proteinExistence type="inferred from homology"/>
<dbReference type="Proteomes" id="UP000593570">
    <property type="component" value="Unassembled WGS sequence"/>
</dbReference>
<dbReference type="EMBL" id="JACDXP010000015">
    <property type="protein sequence ID" value="KAF6514971.1"/>
    <property type="molecule type" value="Genomic_DNA"/>
</dbReference>
<dbReference type="GO" id="GO:0005524">
    <property type="term" value="F:ATP binding"/>
    <property type="evidence" value="ECO:0007669"/>
    <property type="project" value="UniProtKB-KW"/>
</dbReference>
<feature type="domain" description="DUF6570" evidence="5">
    <location>
        <begin position="379"/>
        <end position="509"/>
    </location>
</feature>
<comment type="catalytic activity">
    <reaction evidence="1">
        <text>ATP + H2O = ADP + phosphate + H(+)</text>
        <dbReference type="Rhea" id="RHEA:13065"/>
        <dbReference type="ChEBI" id="CHEBI:15377"/>
        <dbReference type="ChEBI" id="CHEBI:15378"/>
        <dbReference type="ChEBI" id="CHEBI:30616"/>
        <dbReference type="ChEBI" id="CHEBI:43474"/>
        <dbReference type="ChEBI" id="CHEBI:456216"/>
        <dbReference type="EC" id="5.6.2.3"/>
    </reaction>
</comment>
<dbReference type="GO" id="GO:0016787">
    <property type="term" value="F:hydrolase activity"/>
    <property type="evidence" value="ECO:0007669"/>
    <property type="project" value="UniProtKB-KW"/>
</dbReference>
<protein>
    <recommendedName>
        <fullName evidence="1">ATP-dependent DNA helicase</fullName>
        <ecNumber evidence="1">5.6.2.3</ecNumber>
    </recommendedName>
</protein>
<dbReference type="Pfam" id="PF14214">
    <property type="entry name" value="Helitron_like_N"/>
    <property type="match status" value="1"/>
</dbReference>
<feature type="compositionally biased region" description="Polar residues" evidence="2">
    <location>
        <begin position="1890"/>
        <end position="1900"/>
    </location>
</feature>
<dbReference type="GO" id="GO:0006281">
    <property type="term" value="P:DNA repair"/>
    <property type="evidence" value="ECO:0007669"/>
    <property type="project" value="UniProtKB-KW"/>
</dbReference>
<keyword evidence="1" id="KW-0347">Helicase</keyword>
<dbReference type="GO" id="GO:0006310">
    <property type="term" value="P:DNA recombination"/>
    <property type="evidence" value="ECO:0007669"/>
    <property type="project" value="UniProtKB-KW"/>
</dbReference>
<evidence type="ECO:0000259" key="4">
    <source>
        <dbReference type="Pfam" id="PF14214"/>
    </source>
</evidence>
<name>A0A8H6GCI1_FUSOX</name>
<feature type="compositionally biased region" description="Basic and acidic residues" evidence="2">
    <location>
        <begin position="1866"/>
        <end position="1888"/>
    </location>
</feature>
<dbReference type="SUPFAM" id="SSF52540">
    <property type="entry name" value="P-loop containing nucleoside triphosphate hydrolases"/>
    <property type="match status" value="2"/>
</dbReference>
<accession>A0A8H6GCI1</accession>
<feature type="compositionally biased region" description="Pro residues" evidence="2">
    <location>
        <begin position="11"/>
        <end position="23"/>
    </location>
</feature>
<dbReference type="Pfam" id="PF05970">
    <property type="entry name" value="PIF1"/>
    <property type="match status" value="1"/>
</dbReference>
<comment type="similarity">
    <text evidence="1">Belongs to the helicase family.</text>
</comment>
<keyword evidence="1" id="KW-0067">ATP-binding</keyword>
<dbReference type="InterPro" id="IPR046700">
    <property type="entry name" value="DUF6570"/>
</dbReference>
<dbReference type="EC" id="5.6.2.3" evidence="1"/>
<dbReference type="GO" id="GO:0000723">
    <property type="term" value="P:telomere maintenance"/>
    <property type="evidence" value="ECO:0007669"/>
    <property type="project" value="InterPro"/>
</dbReference>
<evidence type="ECO:0000256" key="2">
    <source>
        <dbReference type="SAM" id="MobiDB-lite"/>
    </source>
</evidence>
<feature type="region of interest" description="Disordered" evidence="2">
    <location>
        <begin position="272"/>
        <end position="294"/>
    </location>
</feature>
<keyword evidence="1" id="KW-0547">Nucleotide-binding</keyword>
<evidence type="ECO:0000313" key="7">
    <source>
        <dbReference type="Proteomes" id="UP000593570"/>
    </source>
</evidence>
<reference evidence="6 7" key="1">
    <citation type="journal article" date="2020" name="bioRxiv">
        <title>A chromosome-scale genome assembly for the Fusarium oxysporum strain Fo5176 to establish a model Arabidopsis-fungal pathosystem.</title>
        <authorList>
            <person name="Fokkens L."/>
            <person name="Guo L."/>
            <person name="Dora S."/>
            <person name="Wang B."/>
            <person name="Ye K."/>
            <person name="Sanchez-Rodriguez C."/>
            <person name="Croll D."/>
        </authorList>
    </citation>
    <scope>NUCLEOTIDE SEQUENCE [LARGE SCALE GENOMIC DNA]</scope>
    <source>
        <strain evidence="6 7">Fo5176</strain>
    </source>
</reference>
<dbReference type="InterPro" id="IPR027417">
    <property type="entry name" value="P-loop_NTPase"/>
</dbReference>
<comment type="caution">
    <text evidence="6">The sequence shown here is derived from an EMBL/GenBank/DDBJ whole genome shotgun (WGS) entry which is preliminary data.</text>
</comment>
<keyword evidence="1" id="KW-0234">DNA repair</keyword>
<feature type="region of interest" description="Disordered" evidence="2">
    <location>
        <begin position="1849"/>
        <end position="1900"/>
    </location>
</feature>
<dbReference type="InterPro" id="IPR051055">
    <property type="entry name" value="PIF1_helicase"/>
</dbReference>